<gene>
    <name evidence="1" type="ORF">DPMN_013767</name>
</gene>
<evidence type="ECO:0000313" key="1">
    <source>
        <dbReference type="EMBL" id="KAH3889705.1"/>
    </source>
</evidence>
<name>A0A9D4N8H6_DREPO</name>
<reference evidence="1" key="2">
    <citation type="submission" date="2020-11" db="EMBL/GenBank/DDBJ databases">
        <authorList>
            <person name="McCartney M.A."/>
            <person name="Auch B."/>
            <person name="Kono T."/>
            <person name="Mallez S."/>
            <person name="Becker A."/>
            <person name="Gohl D.M."/>
            <person name="Silverstein K.A.T."/>
            <person name="Koren S."/>
            <person name="Bechman K.B."/>
            <person name="Herman A."/>
            <person name="Abrahante J.E."/>
            <person name="Garbe J."/>
        </authorList>
    </citation>
    <scope>NUCLEOTIDE SEQUENCE</scope>
    <source>
        <strain evidence="1">Duluth1</strain>
        <tissue evidence="1">Whole animal</tissue>
    </source>
</reference>
<evidence type="ECO:0000313" key="2">
    <source>
        <dbReference type="Proteomes" id="UP000828390"/>
    </source>
</evidence>
<keyword evidence="2" id="KW-1185">Reference proteome</keyword>
<dbReference type="Proteomes" id="UP000828390">
    <property type="component" value="Unassembled WGS sequence"/>
</dbReference>
<dbReference type="AlphaFoldDB" id="A0A9D4N8H6"/>
<accession>A0A9D4N8H6</accession>
<organism evidence="1 2">
    <name type="scientific">Dreissena polymorpha</name>
    <name type="common">Zebra mussel</name>
    <name type="synonym">Mytilus polymorpha</name>
    <dbReference type="NCBI Taxonomy" id="45954"/>
    <lineage>
        <taxon>Eukaryota</taxon>
        <taxon>Metazoa</taxon>
        <taxon>Spiralia</taxon>
        <taxon>Lophotrochozoa</taxon>
        <taxon>Mollusca</taxon>
        <taxon>Bivalvia</taxon>
        <taxon>Autobranchia</taxon>
        <taxon>Heteroconchia</taxon>
        <taxon>Euheterodonta</taxon>
        <taxon>Imparidentia</taxon>
        <taxon>Neoheterodontei</taxon>
        <taxon>Myida</taxon>
        <taxon>Dreissenoidea</taxon>
        <taxon>Dreissenidae</taxon>
        <taxon>Dreissena</taxon>
    </lineage>
</organism>
<comment type="caution">
    <text evidence="1">The sequence shown here is derived from an EMBL/GenBank/DDBJ whole genome shotgun (WGS) entry which is preliminary data.</text>
</comment>
<dbReference type="EMBL" id="JAIWYP010000001">
    <property type="protein sequence ID" value="KAH3889705.1"/>
    <property type="molecule type" value="Genomic_DNA"/>
</dbReference>
<protein>
    <submittedName>
        <fullName evidence="1">Uncharacterized protein</fullName>
    </submittedName>
</protein>
<sequence length="110" mass="13360">MRTRKKTLEKRFSLIEAKGRFKTACNQIFHLLQRLREIKKRYKMTQRSGNGVFRYNLRLKMSVIEGVCSMYYNYAYHKADRIAELRRDLFNDYGLPQSRPYSRVKKRSIQ</sequence>
<reference evidence="1" key="1">
    <citation type="journal article" date="2019" name="bioRxiv">
        <title>The Genome of the Zebra Mussel, Dreissena polymorpha: A Resource for Invasive Species Research.</title>
        <authorList>
            <person name="McCartney M.A."/>
            <person name="Auch B."/>
            <person name="Kono T."/>
            <person name="Mallez S."/>
            <person name="Zhang Y."/>
            <person name="Obille A."/>
            <person name="Becker A."/>
            <person name="Abrahante J.E."/>
            <person name="Garbe J."/>
            <person name="Badalamenti J.P."/>
            <person name="Herman A."/>
            <person name="Mangelson H."/>
            <person name="Liachko I."/>
            <person name="Sullivan S."/>
            <person name="Sone E.D."/>
            <person name="Koren S."/>
            <person name="Silverstein K.A.T."/>
            <person name="Beckman K.B."/>
            <person name="Gohl D.M."/>
        </authorList>
    </citation>
    <scope>NUCLEOTIDE SEQUENCE</scope>
    <source>
        <strain evidence="1">Duluth1</strain>
        <tissue evidence="1">Whole animal</tissue>
    </source>
</reference>
<proteinExistence type="predicted"/>